<organism evidence="8 9">
    <name type="scientific">Candidatus Shapirobacteria bacterium CG_4_8_14_3_um_filter_35_11</name>
    <dbReference type="NCBI Taxonomy" id="1974874"/>
    <lineage>
        <taxon>Bacteria</taxon>
        <taxon>Candidatus Shapironibacteriota</taxon>
    </lineage>
</organism>
<evidence type="ECO:0000256" key="3">
    <source>
        <dbReference type="ARBA" id="ARBA00022691"/>
    </source>
</evidence>
<comment type="catalytic activity">
    <reaction evidence="7">
        <text>a 2'-deoxycytidine in DNA + S-adenosyl-L-methionine = a 5-methyl-2'-deoxycytidine in DNA + S-adenosyl-L-homocysteine + H(+)</text>
        <dbReference type="Rhea" id="RHEA:13681"/>
        <dbReference type="Rhea" id="RHEA-COMP:11369"/>
        <dbReference type="Rhea" id="RHEA-COMP:11370"/>
        <dbReference type="ChEBI" id="CHEBI:15378"/>
        <dbReference type="ChEBI" id="CHEBI:57856"/>
        <dbReference type="ChEBI" id="CHEBI:59789"/>
        <dbReference type="ChEBI" id="CHEBI:85452"/>
        <dbReference type="ChEBI" id="CHEBI:85454"/>
        <dbReference type="EC" id="2.1.1.37"/>
    </reaction>
</comment>
<dbReference type="NCBIfam" id="TIGR00675">
    <property type="entry name" value="dcm"/>
    <property type="match status" value="1"/>
</dbReference>
<sequence length="481" mass="55216">MKRRFTFVDLFSGIGGFRIALHRCGGICKGFSEVDKNAIETYTNNFLQKDDSEWNLGDIQKVNKLPEFVDMLVGGVPCQSWSVAGKMRGFDDPRGKLWEDTIRLVKINQPKVFIFENVKGLADPRNRNNLNLIIEKLELAGYNVIPPQLLNSFDFGLPQNRARIFIVGFRNDITIPNEFKYPNKLNKSKFIYDFIKGIEKNNIPKLKFKTSELFEGKVPMSRNSFQKDDELNDFFVFCDTRNGHTSIHSWDIVDTTNREKQIGMTFLKNRRKQKYGNRDGNPLSLADLQNLISDIKSDELSNLINKKILRRTIEGKYGLVNTKNSSGINGIYRVYLPNSNIFSTLTATGTRDYIATQTITGTTPEEYRHNFINDIYKKGNYRQLNPREAGLLQGFPKSFKYHQKTTVAHKQFGNAVSVNVVQNLMKSIIKTGIFDKIGDNTNNDYLRNQTNYSGETRSLGQIYLSQESQIQYPKVRPTQNI</sequence>
<reference evidence="9" key="1">
    <citation type="submission" date="2017-09" db="EMBL/GenBank/DDBJ databases">
        <title>Depth-based differentiation of microbial function through sediment-hosted aquifers and enrichment of novel symbionts in the deep terrestrial subsurface.</title>
        <authorList>
            <person name="Probst A.J."/>
            <person name="Ladd B."/>
            <person name="Jarett J.K."/>
            <person name="Geller-Mcgrath D.E."/>
            <person name="Sieber C.M.K."/>
            <person name="Emerson J.B."/>
            <person name="Anantharaman K."/>
            <person name="Thomas B.C."/>
            <person name="Malmstrom R."/>
            <person name="Stieglmeier M."/>
            <person name="Klingl A."/>
            <person name="Woyke T."/>
            <person name="Ryan C.M."/>
            <person name="Banfield J.F."/>
        </authorList>
    </citation>
    <scope>NUCLEOTIDE SEQUENCE [LARGE SCALE GENOMIC DNA]</scope>
</reference>
<keyword evidence="4" id="KW-0680">Restriction system</keyword>
<dbReference type="InterPro" id="IPR029063">
    <property type="entry name" value="SAM-dependent_MTases_sf"/>
</dbReference>
<dbReference type="EMBL" id="PFQM01000033">
    <property type="protein sequence ID" value="PJC80759.1"/>
    <property type="molecule type" value="Genomic_DNA"/>
</dbReference>
<dbReference type="GO" id="GO:0009307">
    <property type="term" value="P:DNA restriction-modification system"/>
    <property type="evidence" value="ECO:0007669"/>
    <property type="project" value="UniProtKB-KW"/>
</dbReference>
<feature type="active site" evidence="5">
    <location>
        <position position="78"/>
    </location>
</feature>
<evidence type="ECO:0000256" key="6">
    <source>
        <dbReference type="RuleBase" id="RU000416"/>
    </source>
</evidence>
<evidence type="ECO:0000256" key="4">
    <source>
        <dbReference type="ARBA" id="ARBA00022747"/>
    </source>
</evidence>
<keyword evidence="1 5" id="KW-0489">Methyltransferase</keyword>
<proteinExistence type="inferred from homology"/>
<dbReference type="GO" id="GO:0003886">
    <property type="term" value="F:DNA (cytosine-5-)-methyltransferase activity"/>
    <property type="evidence" value="ECO:0007669"/>
    <property type="project" value="UniProtKB-EC"/>
</dbReference>
<dbReference type="PROSITE" id="PS51679">
    <property type="entry name" value="SAM_MT_C5"/>
    <property type="match status" value="1"/>
</dbReference>
<dbReference type="PANTHER" id="PTHR46098:SF1">
    <property type="entry name" value="TRNA (CYTOSINE(38)-C(5))-METHYLTRANSFERASE"/>
    <property type="match status" value="1"/>
</dbReference>
<dbReference type="AlphaFoldDB" id="A0A2M8GK75"/>
<comment type="caution">
    <text evidence="8">The sequence shown here is derived from an EMBL/GenBank/DDBJ whole genome shotgun (WGS) entry which is preliminary data.</text>
</comment>
<dbReference type="InterPro" id="IPR050750">
    <property type="entry name" value="C5-MTase"/>
</dbReference>
<dbReference type="SUPFAM" id="SSF53335">
    <property type="entry name" value="S-adenosyl-L-methionine-dependent methyltransferases"/>
    <property type="match status" value="1"/>
</dbReference>
<dbReference type="Gene3D" id="3.90.120.10">
    <property type="entry name" value="DNA Methylase, subunit A, domain 2"/>
    <property type="match status" value="1"/>
</dbReference>
<evidence type="ECO:0000256" key="7">
    <source>
        <dbReference type="RuleBase" id="RU000417"/>
    </source>
</evidence>
<evidence type="ECO:0000256" key="1">
    <source>
        <dbReference type="ARBA" id="ARBA00022603"/>
    </source>
</evidence>
<dbReference type="PANTHER" id="PTHR46098">
    <property type="entry name" value="TRNA (CYTOSINE(38)-C(5))-METHYLTRANSFERASE"/>
    <property type="match status" value="1"/>
</dbReference>
<dbReference type="PROSITE" id="PS00095">
    <property type="entry name" value="C5_MTASE_2"/>
    <property type="match status" value="1"/>
</dbReference>
<evidence type="ECO:0000313" key="9">
    <source>
        <dbReference type="Proteomes" id="UP000228960"/>
    </source>
</evidence>
<dbReference type="InterPro" id="IPR018117">
    <property type="entry name" value="C5_DNA_meth_AS"/>
</dbReference>
<dbReference type="Proteomes" id="UP000228960">
    <property type="component" value="Unassembled WGS sequence"/>
</dbReference>
<protein>
    <recommendedName>
        <fullName evidence="7">Cytosine-specific methyltransferase</fullName>
        <ecNumber evidence="7">2.1.1.37</ecNumber>
    </recommendedName>
</protein>
<dbReference type="PROSITE" id="PS00094">
    <property type="entry name" value="C5_MTASE_1"/>
    <property type="match status" value="1"/>
</dbReference>
<comment type="similarity">
    <text evidence="5 6">Belongs to the class I-like SAM-binding methyltransferase superfamily. C5-methyltransferase family.</text>
</comment>
<dbReference type="InterPro" id="IPR031303">
    <property type="entry name" value="C5_meth_CS"/>
</dbReference>
<gene>
    <name evidence="8" type="ORF">CO009_01205</name>
</gene>
<keyword evidence="3 5" id="KW-0949">S-adenosyl-L-methionine</keyword>
<name>A0A2M8GK75_9BACT</name>
<dbReference type="EC" id="2.1.1.37" evidence="7"/>
<dbReference type="InterPro" id="IPR001525">
    <property type="entry name" value="C5_MeTfrase"/>
</dbReference>
<evidence type="ECO:0000256" key="5">
    <source>
        <dbReference type="PROSITE-ProRule" id="PRU01016"/>
    </source>
</evidence>
<dbReference type="PRINTS" id="PR00105">
    <property type="entry name" value="C5METTRFRASE"/>
</dbReference>
<evidence type="ECO:0000313" key="8">
    <source>
        <dbReference type="EMBL" id="PJC80759.1"/>
    </source>
</evidence>
<dbReference type="GO" id="GO:0032259">
    <property type="term" value="P:methylation"/>
    <property type="evidence" value="ECO:0007669"/>
    <property type="project" value="UniProtKB-KW"/>
</dbReference>
<evidence type="ECO:0000256" key="2">
    <source>
        <dbReference type="ARBA" id="ARBA00022679"/>
    </source>
</evidence>
<accession>A0A2M8GK75</accession>
<dbReference type="CDD" id="cd00315">
    <property type="entry name" value="Cyt_C5_DNA_methylase"/>
    <property type="match status" value="1"/>
</dbReference>
<dbReference type="Pfam" id="PF00145">
    <property type="entry name" value="DNA_methylase"/>
    <property type="match status" value="1"/>
</dbReference>
<dbReference type="Gene3D" id="3.40.50.150">
    <property type="entry name" value="Vaccinia Virus protein VP39"/>
    <property type="match status" value="1"/>
</dbReference>
<keyword evidence="2 5" id="KW-0808">Transferase</keyword>